<evidence type="ECO:0000256" key="1">
    <source>
        <dbReference type="SAM" id="Phobius"/>
    </source>
</evidence>
<keyword evidence="1" id="KW-0472">Membrane</keyword>
<protein>
    <recommendedName>
        <fullName evidence="4">PA-phosphatase</fullName>
    </recommendedName>
</protein>
<proteinExistence type="predicted"/>
<keyword evidence="3" id="KW-1185">Reference proteome</keyword>
<dbReference type="AlphaFoldDB" id="A0A100VYW3"/>
<reference evidence="3" key="2">
    <citation type="submission" date="2016-02" db="EMBL/GenBank/DDBJ databases">
        <title>Draft genome sequence of five rapidly growing Mycobacterium species.</title>
        <authorList>
            <person name="Katahira K."/>
            <person name="Gotou Y."/>
            <person name="Iida K."/>
            <person name="Ogura Y."/>
            <person name="Hayashi T."/>
        </authorList>
    </citation>
    <scope>NUCLEOTIDE SEQUENCE [LARGE SCALE GENOMIC DNA]</scope>
    <source>
        <strain evidence="3">JCM15654</strain>
    </source>
</reference>
<keyword evidence="1" id="KW-0812">Transmembrane</keyword>
<dbReference type="RefSeq" id="WP_062829074.1">
    <property type="nucleotide sequence ID" value="NZ_BCSX01000024.1"/>
</dbReference>
<evidence type="ECO:0000313" key="3">
    <source>
        <dbReference type="Proteomes" id="UP000069620"/>
    </source>
</evidence>
<feature type="transmembrane region" description="Helical" evidence="1">
    <location>
        <begin position="46"/>
        <end position="65"/>
    </location>
</feature>
<dbReference type="STRING" id="146020.RMCB_2542"/>
<sequence>MIARCWPPIGLVAMLLLGWALGQGPTAVDTWFQQLGSDMGSSRTAFLVFTYPPALTLVLVAVIVVTLRRRQWWLAVAMLLSAPLSTLVVQVCKRIFGREKGGALCYPSGHTTFAVVVLGLLVVAAGIAVWSLVVAVTLGLLAMFGQAITYHYFTDTIGAVLLATSVVCMVALVARREVEAASAARLT</sequence>
<comment type="caution">
    <text evidence="2">The sequence shown here is derived from an EMBL/GenBank/DDBJ whole genome shotgun (WGS) entry which is preliminary data.</text>
</comment>
<dbReference type="OrthoDB" id="4764155at2"/>
<dbReference type="Proteomes" id="UP000069620">
    <property type="component" value="Unassembled WGS sequence"/>
</dbReference>
<feature type="transmembrane region" description="Helical" evidence="1">
    <location>
        <begin position="72"/>
        <end position="91"/>
    </location>
</feature>
<evidence type="ECO:0000313" key="2">
    <source>
        <dbReference type="EMBL" id="GAS88446.1"/>
    </source>
</evidence>
<reference evidence="3" key="1">
    <citation type="journal article" date="2016" name="Genome Announc.">
        <title>Draft Genome Sequences of Five Rapidly Growing Mycobacterium Species, M. thermoresistibile, M. fortuitum subsp. acetamidolyticum, M. canariasense, M. brisbanense, and M. novocastrense.</title>
        <authorList>
            <person name="Katahira K."/>
            <person name="Ogura Y."/>
            <person name="Gotoh Y."/>
            <person name="Hayashi T."/>
        </authorList>
    </citation>
    <scope>NUCLEOTIDE SEQUENCE [LARGE SCALE GENOMIC DNA]</scope>
    <source>
        <strain evidence="3">JCM15654</strain>
    </source>
</reference>
<name>A0A100VYW3_9MYCO</name>
<accession>A0A100VYW3</accession>
<dbReference type="EMBL" id="BCSX01000024">
    <property type="protein sequence ID" value="GAS88446.1"/>
    <property type="molecule type" value="Genomic_DNA"/>
</dbReference>
<dbReference type="SUPFAM" id="SSF48317">
    <property type="entry name" value="Acid phosphatase/Vanadium-dependent haloperoxidase"/>
    <property type="match status" value="1"/>
</dbReference>
<gene>
    <name evidence="2" type="ORF">RMCB_2542</name>
</gene>
<feature type="transmembrane region" description="Helical" evidence="1">
    <location>
        <begin position="111"/>
        <end position="144"/>
    </location>
</feature>
<keyword evidence="1" id="KW-1133">Transmembrane helix</keyword>
<evidence type="ECO:0008006" key="4">
    <source>
        <dbReference type="Google" id="ProtNLM"/>
    </source>
</evidence>
<dbReference type="InterPro" id="IPR036938">
    <property type="entry name" value="PAP2/HPO_sf"/>
</dbReference>
<organism evidence="2 3">
    <name type="scientific">Mycolicibacterium brisbanense</name>
    <dbReference type="NCBI Taxonomy" id="146020"/>
    <lineage>
        <taxon>Bacteria</taxon>
        <taxon>Bacillati</taxon>
        <taxon>Actinomycetota</taxon>
        <taxon>Actinomycetes</taxon>
        <taxon>Mycobacteriales</taxon>
        <taxon>Mycobacteriaceae</taxon>
        <taxon>Mycolicibacterium</taxon>
    </lineage>
</organism>
<feature type="transmembrane region" description="Helical" evidence="1">
    <location>
        <begin position="156"/>
        <end position="174"/>
    </location>
</feature>
<dbReference type="Gene3D" id="1.20.144.10">
    <property type="entry name" value="Phosphatidic acid phosphatase type 2/haloperoxidase"/>
    <property type="match status" value="1"/>
</dbReference>